<gene>
    <name evidence="7" type="ORF">MNB_SM-3-1402</name>
</gene>
<dbReference type="InterPro" id="IPR015421">
    <property type="entry name" value="PyrdxlP-dep_Trfase_major"/>
</dbReference>
<dbReference type="EC" id="4.4.1.13" evidence="2"/>
<comment type="cofactor">
    <cofactor evidence="1">
        <name>pyridoxal 5'-phosphate</name>
        <dbReference type="ChEBI" id="CHEBI:597326"/>
    </cofactor>
</comment>
<dbReference type="SUPFAM" id="SSF53383">
    <property type="entry name" value="PLP-dependent transferases"/>
    <property type="match status" value="1"/>
</dbReference>
<feature type="domain" description="Aminotransferase class I/classII large" evidence="6">
    <location>
        <begin position="30"/>
        <end position="383"/>
    </location>
</feature>
<reference evidence="7" key="1">
    <citation type="submission" date="2016-10" db="EMBL/GenBank/DDBJ databases">
        <authorList>
            <person name="de Groot N.N."/>
        </authorList>
    </citation>
    <scope>NUCLEOTIDE SEQUENCE</scope>
</reference>
<dbReference type="NCBIfam" id="TIGR04350">
    <property type="entry name" value="C_S_lyase_PatB"/>
    <property type="match status" value="1"/>
</dbReference>
<proteinExistence type="inferred from homology"/>
<keyword evidence="4" id="KW-0456">Lyase</keyword>
<name>A0A1W1D1U8_9ZZZZ</name>
<evidence type="ECO:0000256" key="3">
    <source>
        <dbReference type="ARBA" id="ARBA00022898"/>
    </source>
</evidence>
<dbReference type="AlphaFoldDB" id="A0A1W1D1U8"/>
<evidence type="ECO:0000256" key="2">
    <source>
        <dbReference type="ARBA" id="ARBA00012224"/>
    </source>
</evidence>
<organism evidence="7">
    <name type="scientific">hydrothermal vent metagenome</name>
    <dbReference type="NCBI Taxonomy" id="652676"/>
    <lineage>
        <taxon>unclassified sequences</taxon>
        <taxon>metagenomes</taxon>
        <taxon>ecological metagenomes</taxon>
    </lineage>
</organism>
<dbReference type="GO" id="GO:0030170">
    <property type="term" value="F:pyridoxal phosphate binding"/>
    <property type="evidence" value="ECO:0007669"/>
    <property type="project" value="InterPro"/>
</dbReference>
<evidence type="ECO:0000313" key="7">
    <source>
        <dbReference type="EMBL" id="SFV74490.1"/>
    </source>
</evidence>
<evidence type="ECO:0000259" key="6">
    <source>
        <dbReference type="Pfam" id="PF00155"/>
    </source>
</evidence>
<protein>
    <recommendedName>
        <fullName evidence="2">cysteine-S-conjugate beta-lyase</fullName>
        <ecNumber evidence="2">4.4.1.13</ecNumber>
    </recommendedName>
</protein>
<keyword evidence="7" id="KW-0032">Aminotransferase</keyword>
<dbReference type="GO" id="GO:0047804">
    <property type="term" value="F:cysteine-S-conjugate beta-lyase activity"/>
    <property type="evidence" value="ECO:0007669"/>
    <property type="project" value="UniProtKB-EC"/>
</dbReference>
<dbReference type="Pfam" id="PF00155">
    <property type="entry name" value="Aminotran_1_2"/>
    <property type="match status" value="1"/>
</dbReference>
<sequence length="398" mass="45765">MKYDFTTSANRENTNAEKYQLREKIFHTDDVIPLWIADMDIDTPSFVLDALKKRLNHPILGYEEIPSSAFLSQKNWIEKQHNTSFALKDFLYIPSVISAINIAIQAFTQKGDKIIIQPPIYPPFIKSIKNNHRIPLFNPLQYNEDGTYSFDIKDLTSKIDKNTKMLLLCSPHNPVGRVWKKEELLEIFTLCKKHNIIVFSDEIHSDLVYMPNKHIPFASIDPSAKDMSITAMGIGKTFNLAGMAMSSVIIPNEILKQQFLKIYNNIHFGEGNILAHIAFQSAYTNGEKWLKALKQHLLHNYTMLQKICEKYPNLIKLTPIEGTYLAWIECKNKNISNQQIQNFFIKKCKLGVSSGIHFGLEGSHFIRLNFAISHAKMSQVIQQLDNCLKDKNDQYRLG</sequence>
<dbReference type="Gene3D" id="3.40.640.10">
    <property type="entry name" value="Type I PLP-dependent aspartate aminotransferase-like (Major domain)"/>
    <property type="match status" value="1"/>
</dbReference>
<evidence type="ECO:0000256" key="4">
    <source>
        <dbReference type="ARBA" id="ARBA00023239"/>
    </source>
</evidence>
<dbReference type="GO" id="GO:0008483">
    <property type="term" value="F:transaminase activity"/>
    <property type="evidence" value="ECO:0007669"/>
    <property type="project" value="UniProtKB-KW"/>
</dbReference>
<dbReference type="InterPro" id="IPR015422">
    <property type="entry name" value="PyrdxlP-dep_Trfase_small"/>
</dbReference>
<dbReference type="InterPro" id="IPR015424">
    <property type="entry name" value="PyrdxlP-dep_Trfase"/>
</dbReference>
<keyword evidence="7" id="KW-0808">Transferase</keyword>
<dbReference type="Gene3D" id="3.90.1150.10">
    <property type="entry name" value="Aspartate Aminotransferase, domain 1"/>
    <property type="match status" value="1"/>
</dbReference>
<dbReference type="EMBL" id="FPHP01000001">
    <property type="protein sequence ID" value="SFV74490.1"/>
    <property type="molecule type" value="Genomic_DNA"/>
</dbReference>
<comment type="similarity">
    <text evidence="5">Belongs to the class-II pyridoxal-phosphate-dependent aminotransferase family. MalY/PatB cystathionine beta-lyase subfamily.</text>
</comment>
<evidence type="ECO:0000256" key="5">
    <source>
        <dbReference type="ARBA" id="ARBA00037974"/>
    </source>
</evidence>
<accession>A0A1W1D1U8</accession>
<dbReference type="InterPro" id="IPR051798">
    <property type="entry name" value="Class-II_PLP-Dep_Aminotrans"/>
</dbReference>
<dbReference type="CDD" id="cd00609">
    <property type="entry name" value="AAT_like"/>
    <property type="match status" value="1"/>
</dbReference>
<dbReference type="PANTHER" id="PTHR43525:SF1">
    <property type="entry name" value="PROTEIN MALY"/>
    <property type="match status" value="1"/>
</dbReference>
<dbReference type="InterPro" id="IPR004839">
    <property type="entry name" value="Aminotransferase_I/II_large"/>
</dbReference>
<dbReference type="InterPro" id="IPR027619">
    <property type="entry name" value="C-S_lyase_PatB-like"/>
</dbReference>
<dbReference type="PANTHER" id="PTHR43525">
    <property type="entry name" value="PROTEIN MALY"/>
    <property type="match status" value="1"/>
</dbReference>
<evidence type="ECO:0000256" key="1">
    <source>
        <dbReference type="ARBA" id="ARBA00001933"/>
    </source>
</evidence>
<keyword evidence="3" id="KW-0663">Pyridoxal phosphate</keyword>